<feature type="region of interest" description="Disordered" evidence="1">
    <location>
        <begin position="1"/>
        <end position="24"/>
    </location>
</feature>
<reference evidence="2 3" key="1">
    <citation type="submission" date="2022-01" db="EMBL/GenBank/DDBJ databases">
        <authorList>
            <person name="Xiong W."/>
            <person name="Schranz E."/>
        </authorList>
    </citation>
    <scope>NUCLEOTIDE SEQUENCE [LARGE SCALE GENOMIC DNA]</scope>
</reference>
<evidence type="ECO:0000313" key="2">
    <source>
        <dbReference type="EMBL" id="CAH1441061.1"/>
    </source>
</evidence>
<protein>
    <submittedName>
        <fullName evidence="2">Uncharacterized protein</fullName>
    </submittedName>
</protein>
<dbReference type="EMBL" id="CAKMRJ010005412">
    <property type="protein sequence ID" value="CAH1441061.1"/>
    <property type="molecule type" value="Genomic_DNA"/>
</dbReference>
<feature type="compositionally biased region" description="Polar residues" evidence="1">
    <location>
        <begin position="8"/>
        <end position="17"/>
    </location>
</feature>
<proteinExistence type="predicted"/>
<sequence>MSKRRQSIKSGKTNFNDPFSKSESSSSFIFHSAATKEADNDNGLNSTARNSAWFIGYHGSDDEGGWEFLDAYSESKLAQNGKDNKERSAP</sequence>
<gene>
    <name evidence="2" type="ORF">LVIROSA_LOCUS27151</name>
</gene>
<organism evidence="2 3">
    <name type="scientific">Lactuca virosa</name>
    <dbReference type="NCBI Taxonomy" id="75947"/>
    <lineage>
        <taxon>Eukaryota</taxon>
        <taxon>Viridiplantae</taxon>
        <taxon>Streptophyta</taxon>
        <taxon>Embryophyta</taxon>
        <taxon>Tracheophyta</taxon>
        <taxon>Spermatophyta</taxon>
        <taxon>Magnoliopsida</taxon>
        <taxon>eudicotyledons</taxon>
        <taxon>Gunneridae</taxon>
        <taxon>Pentapetalae</taxon>
        <taxon>asterids</taxon>
        <taxon>campanulids</taxon>
        <taxon>Asterales</taxon>
        <taxon>Asteraceae</taxon>
        <taxon>Cichorioideae</taxon>
        <taxon>Cichorieae</taxon>
        <taxon>Lactucinae</taxon>
        <taxon>Lactuca</taxon>
    </lineage>
</organism>
<evidence type="ECO:0000256" key="1">
    <source>
        <dbReference type="SAM" id="MobiDB-lite"/>
    </source>
</evidence>
<keyword evidence="3" id="KW-1185">Reference proteome</keyword>
<comment type="caution">
    <text evidence="2">The sequence shown here is derived from an EMBL/GenBank/DDBJ whole genome shotgun (WGS) entry which is preliminary data.</text>
</comment>
<dbReference type="Proteomes" id="UP001157418">
    <property type="component" value="Unassembled WGS sequence"/>
</dbReference>
<dbReference type="AlphaFoldDB" id="A0AAU9NTJ0"/>
<evidence type="ECO:0000313" key="3">
    <source>
        <dbReference type="Proteomes" id="UP001157418"/>
    </source>
</evidence>
<accession>A0AAU9NTJ0</accession>
<name>A0AAU9NTJ0_9ASTR</name>